<comment type="subcellular location">
    <subcellularLocation>
        <location evidence="1">Membrane</location>
        <topology evidence="1">Single-pass membrane protein</topology>
    </subcellularLocation>
</comment>
<dbReference type="PANTHER" id="PTHR31234:SF70">
    <property type="entry name" value="LATE EMBRYOGENESIS ABUNDANT PROTEIN LEA-2 SUBGROUP DOMAIN-CONTAINING PROTEIN"/>
    <property type="match status" value="1"/>
</dbReference>
<dbReference type="Proteomes" id="UP001652600">
    <property type="component" value="Chromosome 5"/>
</dbReference>
<evidence type="ECO:0000313" key="9">
    <source>
        <dbReference type="Proteomes" id="UP001652600"/>
    </source>
</evidence>
<feature type="domain" description="Late embryogenesis abundant protein LEA-2 subgroup" evidence="7">
    <location>
        <begin position="116"/>
        <end position="220"/>
    </location>
</feature>
<name>A0A1S3BME3_CUCME</name>
<dbReference type="InterPro" id="IPR044839">
    <property type="entry name" value="NDR1-like"/>
</dbReference>
<proteinExistence type="predicted"/>
<dbReference type="Gramene" id="MELO3C014705.2.1">
    <property type="protein sequence ID" value="MELO3C014705.2.1"/>
    <property type="gene ID" value="MELO3C014705.2"/>
</dbReference>
<dbReference type="KEGG" id="cmo:103491613"/>
<feature type="region of interest" description="Disordered" evidence="5">
    <location>
        <begin position="1"/>
        <end position="23"/>
    </location>
</feature>
<accession>A0A1S3BME3</accession>
<gene>
    <name evidence="10" type="primary">LOC103491613</name>
    <name evidence="8" type="synonym">103491613</name>
</gene>
<keyword evidence="9" id="KW-1185">Reference proteome</keyword>
<dbReference type="EnsemblPlants" id="MELO3C014705.2.1">
    <property type="protein sequence ID" value="MELO3C014705.2.1"/>
    <property type="gene ID" value="MELO3C014705.2"/>
</dbReference>
<evidence type="ECO:0000256" key="2">
    <source>
        <dbReference type="ARBA" id="ARBA00022692"/>
    </source>
</evidence>
<evidence type="ECO:0000256" key="1">
    <source>
        <dbReference type="ARBA" id="ARBA00004167"/>
    </source>
</evidence>
<dbReference type="GO" id="GO:0098542">
    <property type="term" value="P:defense response to other organism"/>
    <property type="evidence" value="ECO:0007669"/>
    <property type="project" value="InterPro"/>
</dbReference>
<evidence type="ECO:0000259" key="7">
    <source>
        <dbReference type="Pfam" id="PF03168"/>
    </source>
</evidence>
<evidence type="ECO:0000313" key="10">
    <source>
        <dbReference type="RefSeq" id="XP_008449864.1"/>
    </source>
</evidence>
<evidence type="ECO:0000256" key="3">
    <source>
        <dbReference type="ARBA" id="ARBA00022989"/>
    </source>
</evidence>
<evidence type="ECO:0000256" key="5">
    <source>
        <dbReference type="SAM" id="MobiDB-lite"/>
    </source>
</evidence>
<dbReference type="OrthoDB" id="1849707at2759"/>
<dbReference type="eggNOG" id="ENOG502QUZX">
    <property type="taxonomic scope" value="Eukaryota"/>
</dbReference>
<dbReference type="GeneID" id="103491613"/>
<dbReference type="GO" id="GO:0005886">
    <property type="term" value="C:plasma membrane"/>
    <property type="evidence" value="ECO:0007669"/>
    <property type="project" value="TreeGrafter"/>
</dbReference>
<evidence type="ECO:0000313" key="8">
    <source>
        <dbReference type="EnsemblPlants" id="MELO3C014705.2.1"/>
    </source>
</evidence>
<dbReference type="AlphaFoldDB" id="A0A1S3BME3"/>
<reference evidence="8" key="1">
    <citation type="submission" date="2023-03" db="UniProtKB">
        <authorList>
            <consortium name="EnsemblPlants"/>
        </authorList>
    </citation>
    <scope>IDENTIFICATION</scope>
</reference>
<evidence type="ECO:0000256" key="4">
    <source>
        <dbReference type="ARBA" id="ARBA00023136"/>
    </source>
</evidence>
<feature type="transmembrane region" description="Helical" evidence="6">
    <location>
        <begin position="63"/>
        <end position="85"/>
    </location>
</feature>
<keyword evidence="3 6" id="KW-1133">Transmembrane helix</keyword>
<reference evidence="10" key="2">
    <citation type="submission" date="2025-04" db="UniProtKB">
        <authorList>
            <consortium name="RefSeq"/>
        </authorList>
    </citation>
    <scope>IDENTIFICATION</scope>
</reference>
<dbReference type="Pfam" id="PF03168">
    <property type="entry name" value="LEA_2"/>
    <property type="match status" value="1"/>
</dbReference>
<protein>
    <submittedName>
        <fullName evidence="10">Protein YLS9-like</fullName>
    </submittedName>
</protein>
<dbReference type="RefSeq" id="XP_008449864.1">
    <property type="nucleotide sequence ID" value="XM_008451642.2"/>
</dbReference>
<dbReference type="InterPro" id="IPR004864">
    <property type="entry name" value="LEA_2"/>
</dbReference>
<evidence type="ECO:0000256" key="6">
    <source>
        <dbReference type="SAM" id="Phobius"/>
    </source>
</evidence>
<organism evidence="9 10">
    <name type="scientific">Cucumis melo</name>
    <name type="common">Muskmelon</name>
    <dbReference type="NCBI Taxonomy" id="3656"/>
    <lineage>
        <taxon>Eukaryota</taxon>
        <taxon>Viridiplantae</taxon>
        <taxon>Streptophyta</taxon>
        <taxon>Embryophyta</taxon>
        <taxon>Tracheophyta</taxon>
        <taxon>Spermatophyta</taxon>
        <taxon>Magnoliopsida</taxon>
        <taxon>eudicotyledons</taxon>
        <taxon>Gunneridae</taxon>
        <taxon>Pentapetalae</taxon>
        <taxon>rosids</taxon>
        <taxon>fabids</taxon>
        <taxon>Cucurbitales</taxon>
        <taxon>Cucurbitaceae</taxon>
        <taxon>Benincaseae</taxon>
        <taxon>Cucumis</taxon>
    </lineage>
</organism>
<keyword evidence="4 6" id="KW-0472">Membrane</keyword>
<keyword evidence="2 6" id="KW-0812">Transmembrane</keyword>
<dbReference type="InParanoid" id="A0A1S3BME3"/>
<dbReference type="PANTHER" id="PTHR31234">
    <property type="entry name" value="LATE EMBRYOGENESIS ABUNDANT (LEA) HYDROXYPROLINE-RICH GLYCOPROTEIN FAMILY"/>
    <property type="match status" value="1"/>
</dbReference>
<sequence length="245" mass="27813">MADRVHPTVNPDSASNNPKGPPSATYVIQIPKDQVYRIPPPENAARFNLYTRHNQRPSSCRRFLCFILLLLFLSAITSALFFLILQPDLPRYSILAVSISRIKSNTTSISPQLNVTIRAENHNKKIGIYYEKNSIVSVSLSDVMLCEGALPLLYQPPSNVTVIAVKMKGSGIRLSSSTGKALKDWEKEGRVRLKVDVRAPIEMKLYWMKVRWRIRGKVTCKILVKKVMGKTKVMEEKCDHSMKLW</sequence>